<organism evidence="2 3">
    <name type="scientific">Anaerocolumna sedimenticola</name>
    <dbReference type="NCBI Taxonomy" id="2696063"/>
    <lineage>
        <taxon>Bacteria</taxon>
        <taxon>Bacillati</taxon>
        <taxon>Bacillota</taxon>
        <taxon>Clostridia</taxon>
        <taxon>Lachnospirales</taxon>
        <taxon>Lachnospiraceae</taxon>
        <taxon>Anaerocolumna</taxon>
    </lineage>
</organism>
<evidence type="ECO:0000313" key="2">
    <source>
        <dbReference type="EMBL" id="QHQ62587.1"/>
    </source>
</evidence>
<reference evidence="2 3" key="1">
    <citation type="submission" date="2020-01" db="EMBL/GenBank/DDBJ databases">
        <title>Genome analysis of Anaerocolumna sp. CBA3638.</title>
        <authorList>
            <person name="Kim J."/>
            <person name="Roh S.W."/>
        </authorList>
    </citation>
    <scope>NUCLEOTIDE SEQUENCE [LARGE SCALE GENOMIC DNA]</scope>
    <source>
        <strain evidence="2 3">CBA3638</strain>
    </source>
</reference>
<keyword evidence="3" id="KW-1185">Reference proteome</keyword>
<dbReference type="Proteomes" id="UP000464314">
    <property type="component" value="Chromosome"/>
</dbReference>
<feature type="chain" id="PRO_5026816582" evidence="1">
    <location>
        <begin position="31"/>
        <end position="664"/>
    </location>
</feature>
<keyword evidence="1" id="KW-0732">Signal</keyword>
<dbReference type="EMBL" id="CP048000">
    <property type="protein sequence ID" value="QHQ62587.1"/>
    <property type="molecule type" value="Genomic_DNA"/>
</dbReference>
<dbReference type="KEGG" id="anr:Ana3638_18865"/>
<evidence type="ECO:0000313" key="3">
    <source>
        <dbReference type="Proteomes" id="UP000464314"/>
    </source>
</evidence>
<dbReference type="Pfam" id="PF03415">
    <property type="entry name" value="Peptidase_C11"/>
    <property type="match status" value="1"/>
</dbReference>
<sequence>MKNNLGNALWKKHILVLLALTMLFALTACGAEKSVPSEDTQDTVESVSTDTEWTVYWYLCGSDLESNYCAATNDLAELMDVKLPENVKVIIQTGGTSSWQNEVVSADTLGRYVYDHNGLQLVEELPSASMGDAQTLKDFLTFGKENYPAKRTAVVFWNHGGGSVSGAAFDELYGMDSLSLAEMYQAFSETFGENPQNQPVDIIGFDTCLMATVDTAYTFSDIGKYLVASQEVEPGNGWLYSGWLGALAGTPDMEPLELSKVICDSYVQGCEEVGTEDNITLSVTDLSKISNLVAAYDDFGKEALASALENPTFFAHFSQIANNVENYGGNTREQGYTNMTDLGTLALKSSELLPETSGIVTAAITNCVVYKVNGKYRPESAGLSCYYSYNGDVEDFNAYAGIGPADSFKYLYAYGLTGELSEQGMDYISQMNYNALPELMTLNSVNWNDIPVTVDENGNSTLTLGSEAIDILSSLTFDLYYADPEEDILLCLGSDNDIVSDWENGVFKDNFRGVWGSLDGALCYMEIAYEGESYNQYSVPILLNGENYNLMVIYDFETGEYSIEGARKPLDESGAADKNLRYLVEGDVIQTIHYATAISGGGDELTAVPIDTITVTPETAFAETELGDGIFIMMYVMQDSQGNVASSAAVTFESSGGEILTSVE</sequence>
<dbReference type="InterPro" id="IPR005077">
    <property type="entry name" value="Peptidase_C11"/>
</dbReference>
<dbReference type="RefSeq" id="WP_161839410.1">
    <property type="nucleotide sequence ID" value="NZ_CP048000.1"/>
</dbReference>
<dbReference type="Gene3D" id="3.40.50.11970">
    <property type="match status" value="1"/>
</dbReference>
<gene>
    <name evidence="2" type="ORF">Ana3638_18865</name>
</gene>
<protein>
    <submittedName>
        <fullName evidence="2">Clostripain</fullName>
    </submittedName>
</protein>
<feature type="signal peptide" evidence="1">
    <location>
        <begin position="1"/>
        <end position="30"/>
    </location>
</feature>
<dbReference type="PANTHER" id="PTHR37835">
    <property type="entry name" value="ALPHA-CLOSTRIPAIN"/>
    <property type="match status" value="1"/>
</dbReference>
<name>A0A6P1TQG2_9FIRM</name>
<accession>A0A6P1TQG2</accession>
<evidence type="ECO:0000256" key="1">
    <source>
        <dbReference type="SAM" id="SignalP"/>
    </source>
</evidence>
<dbReference type="PANTHER" id="PTHR37835:SF1">
    <property type="entry name" value="ALPHA-CLOSTRIPAIN"/>
    <property type="match status" value="1"/>
</dbReference>
<dbReference type="PROSITE" id="PS51257">
    <property type="entry name" value="PROKAR_LIPOPROTEIN"/>
    <property type="match status" value="1"/>
</dbReference>
<dbReference type="AlphaFoldDB" id="A0A6P1TQG2"/>
<proteinExistence type="predicted"/>